<protein>
    <recommendedName>
        <fullName evidence="1">BTB domain-containing protein</fullName>
    </recommendedName>
</protein>
<feature type="domain" description="BTB" evidence="1">
    <location>
        <begin position="19"/>
        <end position="82"/>
    </location>
</feature>
<dbReference type="Proteomes" id="UP000814176">
    <property type="component" value="Unassembled WGS sequence"/>
</dbReference>
<dbReference type="Pfam" id="PF00651">
    <property type="entry name" value="BTB"/>
    <property type="match status" value="1"/>
</dbReference>
<dbReference type="CDD" id="cd18186">
    <property type="entry name" value="BTB_POZ_ZBTB_KLHL-like"/>
    <property type="match status" value="1"/>
</dbReference>
<accession>A0ABQ8K8A5</accession>
<dbReference type="EMBL" id="JADCUA010000018">
    <property type="protein sequence ID" value="KAH9833449.1"/>
    <property type="molecule type" value="Genomic_DNA"/>
</dbReference>
<evidence type="ECO:0000259" key="1">
    <source>
        <dbReference type="PROSITE" id="PS50097"/>
    </source>
</evidence>
<dbReference type="SUPFAM" id="SSF54695">
    <property type="entry name" value="POZ domain"/>
    <property type="match status" value="1"/>
</dbReference>
<reference evidence="2 3" key="1">
    <citation type="journal article" date="2021" name="Environ. Microbiol.">
        <title>Gene family expansions and transcriptome signatures uncover fungal adaptations to wood decay.</title>
        <authorList>
            <person name="Hage H."/>
            <person name="Miyauchi S."/>
            <person name="Viragh M."/>
            <person name="Drula E."/>
            <person name="Min B."/>
            <person name="Chaduli D."/>
            <person name="Navarro D."/>
            <person name="Favel A."/>
            <person name="Norest M."/>
            <person name="Lesage-Meessen L."/>
            <person name="Balint B."/>
            <person name="Merenyi Z."/>
            <person name="de Eugenio L."/>
            <person name="Morin E."/>
            <person name="Martinez A.T."/>
            <person name="Baldrian P."/>
            <person name="Stursova M."/>
            <person name="Martinez M.J."/>
            <person name="Novotny C."/>
            <person name="Magnuson J.K."/>
            <person name="Spatafora J.W."/>
            <person name="Maurice S."/>
            <person name="Pangilinan J."/>
            <person name="Andreopoulos W."/>
            <person name="LaButti K."/>
            <person name="Hundley H."/>
            <person name="Na H."/>
            <person name="Kuo A."/>
            <person name="Barry K."/>
            <person name="Lipzen A."/>
            <person name="Henrissat B."/>
            <person name="Riley R."/>
            <person name="Ahrendt S."/>
            <person name="Nagy L.G."/>
            <person name="Grigoriev I.V."/>
            <person name="Martin F."/>
            <person name="Rosso M.N."/>
        </authorList>
    </citation>
    <scope>NUCLEOTIDE SEQUENCE [LARGE SCALE GENOMIC DNA]</scope>
    <source>
        <strain evidence="2 3">CIRM-BRFM 1785</strain>
    </source>
</reference>
<name>A0ABQ8K8A5_9APHY</name>
<comment type="caution">
    <text evidence="2">The sequence shown here is derived from an EMBL/GenBank/DDBJ whole genome shotgun (WGS) entry which is preliminary data.</text>
</comment>
<dbReference type="SMART" id="SM00225">
    <property type="entry name" value="BTB"/>
    <property type="match status" value="2"/>
</dbReference>
<organism evidence="2 3">
    <name type="scientific">Rhodofomes roseus</name>
    <dbReference type="NCBI Taxonomy" id="34475"/>
    <lineage>
        <taxon>Eukaryota</taxon>
        <taxon>Fungi</taxon>
        <taxon>Dikarya</taxon>
        <taxon>Basidiomycota</taxon>
        <taxon>Agaricomycotina</taxon>
        <taxon>Agaricomycetes</taxon>
        <taxon>Polyporales</taxon>
        <taxon>Rhodofomes</taxon>
    </lineage>
</organism>
<dbReference type="InterPro" id="IPR011333">
    <property type="entry name" value="SKP1/BTB/POZ_sf"/>
</dbReference>
<evidence type="ECO:0000313" key="3">
    <source>
        <dbReference type="Proteomes" id="UP000814176"/>
    </source>
</evidence>
<dbReference type="PROSITE" id="PS50097">
    <property type="entry name" value="BTB"/>
    <property type="match status" value="1"/>
</dbReference>
<evidence type="ECO:0000313" key="2">
    <source>
        <dbReference type="EMBL" id="KAH9833449.1"/>
    </source>
</evidence>
<dbReference type="RefSeq" id="XP_047776189.1">
    <property type="nucleotide sequence ID" value="XM_047927772.1"/>
</dbReference>
<dbReference type="InterPro" id="IPR000210">
    <property type="entry name" value="BTB/POZ_dom"/>
</dbReference>
<proteinExistence type="predicted"/>
<dbReference type="Gene3D" id="3.30.710.10">
    <property type="entry name" value="Potassium Channel Kv1.1, Chain A"/>
    <property type="match status" value="1"/>
</dbReference>
<gene>
    <name evidence="2" type="ORF">C8Q71DRAFT_860243</name>
</gene>
<sequence length="509" mass="57219">MASPTEYKVAGDPFNKPNADVILRSLDGTHFHVHWVVLGLTSGFFEDMEKMPQPAGGSERAIIPVQEDSATLDALLRFMYPGGDKPAIDDIMRIGDVLCAAVKYQVDDVVKYLKRQLSLFDDPLRVFIVGCLADLEDVAYQAAIEWCQENAFDLEDTYVPEMTVLPSATYFRLLHFCDALNRGGEISENYSFTRPPSVLASSAPEPTATFTVPSPFNRPSAHANIIIRSNDKVDFYVNEGILALASSKLESLLHDAPDSSPRSHDGYRVLALPEDANILLPLLQLTYPVVSPHIRDWELLTHVLLTAYKYELVRAAELAKRAWVKEIPTEPLRSYFIAVQQGWTEEAKRAARHAVLLPADEYCPEMELVPASCYDRFLRYRQKCRRNVISARRAFMDDLYLHAAVDQQEVYDTFWHAHDVSTMFHYSLHATWARAGATSPGVRPSQWTAAGPLPRALGLGGEWPAHIQQLMSCLHTWNGRHGDILELIHNYDKYGGQAMDAVDQLAFEV</sequence>
<keyword evidence="3" id="KW-1185">Reference proteome</keyword>
<dbReference type="GeneID" id="72008504"/>